<reference evidence="1 2" key="1">
    <citation type="journal article" date="2016" name="Nat. Commun.">
        <title>Thousands of microbial genomes shed light on interconnected biogeochemical processes in an aquifer system.</title>
        <authorList>
            <person name="Anantharaman K."/>
            <person name="Brown C.T."/>
            <person name="Hug L.A."/>
            <person name="Sharon I."/>
            <person name="Castelle C.J."/>
            <person name="Probst A.J."/>
            <person name="Thomas B.C."/>
            <person name="Singh A."/>
            <person name="Wilkins M.J."/>
            <person name="Karaoz U."/>
            <person name="Brodie E.L."/>
            <person name="Williams K.H."/>
            <person name="Hubbard S.S."/>
            <person name="Banfield J.F."/>
        </authorList>
    </citation>
    <scope>NUCLEOTIDE SEQUENCE [LARGE SCALE GENOMIC DNA]</scope>
</reference>
<protein>
    <submittedName>
        <fullName evidence="1">Superoxide dismutase, Ni</fullName>
    </submittedName>
</protein>
<dbReference type="GO" id="GO:0016151">
    <property type="term" value="F:nickel cation binding"/>
    <property type="evidence" value="ECO:0007669"/>
    <property type="project" value="InterPro"/>
</dbReference>
<dbReference type="Proteomes" id="UP000178369">
    <property type="component" value="Unassembled WGS sequence"/>
</dbReference>
<dbReference type="NCBIfam" id="TIGR02753">
    <property type="entry name" value="sodN"/>
    <property type="match status" value="1"/>
</dbReference>
<dbReference type="Gene3D" id="1.20.120.400">
    <property type="entry name" value="Nickel-containing superoxide dismutase"/>
    <property type="match status" value="1"/>
</dbReference>
<dbReference type="AlphaFoldDB" id="A0A1F5HLR4"/>
<dbReference type="EMBL" id="MFBL01000020">
    <property type="protein sequence ID" value="OGE04959.1"/>
    <property type="molecule type" value="Genomic_DNA"/>
</dbReference>
<evidence type="ECO:0000313" key="2">
    <source>
        <dbReference type="Proteomes" id="UP000178369"/>
    </source>
</evidence>
<dbReference type="InterPro" id="IPR036502">
    <property type="entry name" value="NiSOD_sf"/>
</dbReference>
<dbReference type="InterPro" id="IPR014123">
    <property type="entry name" value="Superoxide_dismutase_Ni-type"/>
</dbReference>
<comment type="caution">
    <text evidence="1">The sequence shown here is derived from an EMBL/GenBank/DDBJ whole genome shotgun (WGS) entry which is preliminary data.</text>
</comment>
<name>A0A1F5HLR4_9BACT</name>
<evidence type="ECO:0000313" key="1">
    <source>
        <dbReference type="EMBL" id="OGE04959.1"/>
    </source>
</evidence>
<dbReference type="Pfam" id="PF09055">
    <property type="entry name" value="Sod_Ni"/>
    <property type="match status" value="1"/>
</dbReference>
<dbReference type="GO" id="GO:0004784">
    <property type="term" value="F:superoxide dismutase activity"/>
    <property type="evidence" value="ECO:0007669"/>
    <property type="project" value="InterPro"/>
</dbReference>
<gene>
    <name evidence="1" type="ORF">A3F45_02380</name>
</gene>
<accession>A0A1F5HLR4</accession>
<dbReference type="SUPFAM" id="SSF109770">
    <property type="entry name" value="Nickel-containing superoxide dismutase, NiSOD"/>
    <property type="match status" value="1"/>
</dbReference>
<organism evidence="1 2">
    <name type="scientific">Candidatus Curtissbacteria bacterium RIFCSPHIGHO2_12_FULL_41_17</name>
    <dbReference type="NCBI Taxonomy" id="1797722"/>
    <lineage>
        <taxon>Bacteria</taxon>
        <taxon>Candidatus Curtissiibacteriota</taxon>
    </lineage>
</organism>
<sequence>MMKTILRLIDRIFIPSITLAHCDVPCGIYDPHEAQMAAHTVLRMTTMIEELEASSKDPDFEERKRIISQISRLTKVKEDHAEVVKHQVRIIWGDYFKAEHLEKFKDLHDLVFKIMKQASLGRQNVDVKACRELLTMVQKFAQIFWQSKGRETVRVKSGYPTEGEVVTPL</sequence>
<proteinExistence type="predicted"/>